<reference evidence="3 4" key="1">
    <citation type="submission" date="2016-10" db="EMBL/GenBank/DDBJ databases">
        <authorList>
            <person name="de Groot N.N."/>
        </authorList>
    </citation>
    <scope>NUCLEOTIDE SEQUENCE [LARGE SCALE GENOMIC DNA]</scope>
    <source>
        <strain evidence="3 4">SLAS-1</strain>
    </source>
</reference>
<dbReference type="OrthoDB" id="9815272at2"/>
<evidence type="ECO:0000259" key="2">
    <source>
        <dbReference type="Pfam" id="PF12950"/>
    </source>
</evidence>
<accession>A0A1G9J8R7</accession>
<feature type="domain" description="TaqI-like C-terminal specificity" evidence="2">
    <location>
        <begin position="121"/>
        <end position="289"/>
    </location>
</feature>
<dbReference type="EMBL" id="FNGO01000003">
    <property type="protein sequence ID" value="SDL33595.1"/>
    <property type="molecule type" value="Genomic_DNA"/>
</dbReference>
<organism evidence="3 4">
    <name type="scientific">Halarsenatibacter silvermanii</name>
    <dbReference type="NCBI Taxonomy" id="321763"/>
    <lineage>
        <taxon>Bacteria</taxon>
        <taxon>Bacillati</taxon>
        <taxon>Bacillota</taxon>
        <taxon>Clostridia</taxon>
        <taxon>Halanaerobiales</taxon>
        <taxon>Halarsenatibacteraceae</taxon>
        <taxon>Halarsenatibacter</taxon>
    </lineage>
</organism>
<gene>
    <name evidence="3" type="ORF">SAMN04488692_103162</name>
</gene>
<dbReference type="InterPro" id="IPR025931">
    <property type="entry name" value="TaqI_C"/>
</dbReference>
<dbReference type="Proteomes" id="UP000199476">
    <property type="component" value="Unassembled WGS sequence"/>
</dbReference>
<dbReference type="RefSeq" id="WP_089758391.1">
    <property type="nucleotide sequence ID" value="NZ_FNGO01000003.1"/>
</dbReference>
<dbReference type="STRING" id="321763.SAMN04488692_103162"/>
<evidence type="ECO:0000313" key="4">
    <source>
        <dbReference type="Proteomes" id="UP000199476"/>
    </source>
</evidence>
<keyword evidence="4" id="KW-1185">Reference proteome</keyword>
<protein>
    <submittedName>
        <fullName evidence="3">TaqI-like C-terminal specificity domain-containing protein</fullName>
    </submittedName>
</protein>
<name>A0A1G9J8R7_9FIRM</name>
<dbReference type="Pfam" id="PF12950">
    <property type="entry name" value="TaqI_C"/>
    <property type="match status" value="1"/>
</dbReference>
<evidence type="ECO:0000313" key="3">
    <source>
        <dbReference type="EMBL" id="SDL33595.1"/>
    </source>
</evidence>
<proteinExistence type="predicted"/>
<keyword evidence="1" id="KW-0175">Coiled coil</keyword>
<sequence>MKFKIKIYNDYSKENIFPDVTVDPGIIVVRKCKFDGENIISYNDEKKVPQVALDEKSWSFLTKKEYELINKIEKAGVKLKDWDINIYRGILTGLNKAFLIDSQTRKKLIKEDSNSKKFIKKHIRGRNIFRYNYQFNDEWIILIKSGWTDKSRGEVSAEKYFRNELPAIYNYLSEIGNKIRNGEIKCKGKGLFERDDQGDYWWELRECDYYDKFLTPKIIYKDISERLAFAYDNENIYFNNTVYFLDSGKKYLLAILNSKLINFYYKRNSSNLGSRASRGFKEFISEIPLIAKISQRKKDLLKRRANNIIRMKNKILQKEELKFLNIIERYISEKSLVLREIIEDSFYNKIYSGKARKVRDFTVDINTNIVTLYSDKSSSGKYELLKFEEDNKNKRHYLKYFLENLTEEKLEEINETHSGNLLKRVLQIEIPDYDKDHVVRKVVNEWESLQKEIEELEKEIEKTDDEIDQMVYDLYELTDKEIKVIEQ</sequence>
<evidence type="ECO:0000256" key="1">
    <source>
        <dbReference type="SAM" id="Coils"/>
    </source>
</evidence>
<dbReference type="AlphaFoldDB" id="A0A1G9J8R7"/>
<feature type="coiled-coil region" evidence="1">
    <location>
        <begin position="439"/>
        <end position="473"/>
    </location>
</feature>